<gene>
    <name evidence="10" type="primary">maf</name>
    <name evidence="10" type="ORF">HMPREF0658_0888</name>
</gene>
<dbReference type="OrthoDB" id="9807767at2"/>
<comment type="function">
    <text evidence="9">Nucleoside triphosphate pyrophosphatase that hydrolyzes dTTP and UTP. May have a dual role in cell division arrest and in preventing the incorporation of modified nucleotides into cellular nucleic acids.</text>
</comment>
<dbReference type="Gene3D" id="3.90.950.10">
    <property type="match status" value="1"/>
</dbReference>
<keyword evidence="5 9" id="KW-0546">Nucleotide metabolism</keyword>
<feature type="site" description="Important for substrate specificity" evidence="9">
    <location>
        <position position="158"/>
    </location>
</feature>
<evidence type="ECO:0000256" key="2">
    <source>
        <dbReference type="ARBA" id="ARBA00004496"/>
    </source>
</evidence>
<feature type="site" description="Important for substrate specificity" evidence="9">
    <location>
        <position position="16"/>
    </location>
</feature>
<dbReference type="EC" id="3.6.1.9" evidence="9"/>
<comment type="similarity">
    <text evidence="9">Belongs to the Maf family. YhdE subfamily.</text>
</comment>
<dbReference type="GO" id="GO:0036221">
    <property type="term" value="F:UTP diphosphatase activity"/>
    <property type="evidence" value="ECO:0007669"/>
    <property type="project" value="RHEA"/>
</dbReference>
<comment type="function">
    <text evidence="7">Nucleoside triphosphate pyrophosphatase that hydrolyzes 7-methyl-GTP (m(7)GTP). May have a dual role in cell division arrest and in preventing the incorporation of modified nucleotides into cellular nucleic acids.</text>
</comment>
<dbReference type="PANTHER" id="PTHR43213">
    <property type="entry name" value="BIFUNCTIONAL DTTP/UTP PYROPHOSPHATASE/METHYLTRANSFERASE PROTEIN-RELATED"/>
    <property type="match status" value="1"/>
</dbReference>
<evidence type="ECO:0000313" key="11">
    <source>
        <dbReference type="Proteomes" id="UP000004394"/>
    </source>
</evidence>
<dbReference type="InterPro" id="IPR003697">
    <property type="entry name" value="Maf-like"/>
</dbReference>
<evidence type="ECO:0000256" key="9">
    <source>
        <dbReference type="HAMAP-Rule" id="MF_00528"/>
    </source>
</evidence>
<feature type="site" description="Important for substrate specificity" evidence="9">
    <location>
        <position position="76"/>
    </location>
</feature>
<dbReference type="GO" id="GO:0009117">
    <property type="term" value="P:nucleotide metabolic process"/>
    <property type="evidence" value="ECO:0007669"/>
    <property type="project" value="UniProtKB-KW"/>
</dbReference>
<comment type="subcellular location">
    <subcellularLocation>
        <location evidence="2 9">Cytoplasm</location>
    </subcellularLocation>
</comment>
<dbReference type="eggNOG" id="COG0424">
    <property type="taxonomic scope" value="Bacteria"/>
</dbReference>
<dbReference type="PIRSF" id="PIRSF006305">
    <property type="entry name" value="Maf"/>
    <property type="match status" value="1"/>
</dbReference>
<accession>E0NRT7</accession>
<dbReference type="CDD" id="cd00555">
    <property type="entry name" value="Maf"/>
    <property type="match status" value="1"/>
</dbReference>
<comment type="caution">
    <text evidence="9">Lacks conserved residue(s) required for the propagation of feature annotation.</text>
</comment>
<dbReference type="InterPro" id="IPR029001">
    <property type="entry name" value="ITPase-like_fam"/>
</dbReference>
<dbReference type="AlphaFoldDB" id="E0NRT7"/>
<dbReference type="FunFam" id="3.90.950.10:FF:000005">
    <property type="entry name" value="7-methyl-GTP pyrophosphatase"/>
    <property type="match status" value="1"/>
</dbReference>
<dbReference type="HOGENOM" id="CLU_040416_0_0_10"/>
<protein>
    <recommendedName>
        <fullName evidence="9">dTTP/UTP pyrophosphatase</fullName>
        <shortName evidence="9">dTTPase/UTPase</shortName>
        <ecNumber evidence="9">3.6.1.9</ecNumber>
    </recommendedName>
    <alternativeName>
        <fullName evidence="9">Nucleoside triphosphate pyrophosphatase</fullName>
    </alternativeName>
    <alternativeName>
        <fullName evidence="9">Nucleotide pyrophosphatase</fullName>
        <shortName evidence="9">Nucleotide PPase</shortName>
    </alternativeName>
</protein>
<feature type="active site" description="Proton acceptor" evidence="9">
    <location>
        <position position="75"/>
    </location>
</feature>
<organism evidence="10 11">
    <name type="scientific">Hoylesella marshii DSM 16973 = JCM 13450</name>
    <dbReference type="NCBI Taxonomy" id="862515"/>
    <lineage>
        <taxon>Bacteria</taxon>
        <taxon>Pseudomonadati</taxon>
        <taxon>Bacteroidota</taxon>
        <taxon>Bacteroidia</taxon>
        <taxon>Bacteroidales</taxon>
        <taxon>Prevotellaceae</taxon>
        <taxon>Hoylesella</taxon>
    </lineage>
</organism>
<dbReference type="NCBIfam" id="TIGR00172">
    <property type="entry name" value="maf"/>
    <property type="match status" value="1"/>
</dbReference>
<evidence type="ECO:0000256" key="8">
    <source>
        <dbReference type="ARBA" id="ARBA00060749"/>
    </source>
</evidence>
<dbReference type="Pfam" id="PF02545">
    <property type="entry name" value="Maf"/>
    <property type="match status" value="1"/>
</dbReference>
<comment type="catalytic activity">
    <reaction evidence="9">
        <text>dTTP + H2O = dTMP + diphosphate + H(+)</text>
        <dbReference type="Rhea" id="RHEA:28534"/>
        <dbReference type="ChEBI" id="CHEBI:15377"/>
        <dbReference type="ChEBI" id="CHEBI:15378"/>
        <dbReference type="ChEBI" id="CHEBI:33019"/>
        <dbReference type="ChEBI" id="CHEBI:37568"/>
        <dbReference type="ChEBI" id="CHEBI:63528"/>
        <dbReference type="EC" id="3.6.1.9"/>
    </reaction>
</comment>
<evidence type="ECO:0000256" key="4">
    <source>
        <dbReference type="ARBA" id="ARBA00022801"/>
    </source>
</evidence>
<name>E0NRT7_9BACT</name>
<evidence type="ECO:0000256" key="7">
    <source>
        <dbReference type="ARBA" id="ARBA00053369"/>
    </source>
</evidence>
<evidence type="ECO:0000256" key="3">
    <source>
        <dbReference type="ARBA" id="ARBA00022490"/>
    </source>
</evidence>
<keyword evidence="4 9" id="KW-0378">Hydrolase</keyword>
<dbReference type="RefSeq" id="WP_006948764.1">
    <property type="nucleotide sequence ID" value="NZ_BAJI01000014.1"/>
</dbReference>
<proteinExistence type="inferred from homology"/>
<comment type="catalytic activity">
    <reaction evidence="9">
        <text>UTP + H2O = UMP + diphosphate + H(+)</text>
        <dbReference type="Rhea" id="RHEA:29395"/>
        <dbReference type="ChEBI" id="CHEBI:15377"/>
        <dbReference type="ChEBI" id="CHEBI:15378"/>
        <dbReference type="ChEBI" id="CHEBI:33019"/>
        <dbReference type="ChEBI" id="CHEBI:46398"/>
        <dbReference type="ChEBI" id="CHEBI:57865"/>
        <dbReference type="EC" id="3.6.1.9"/>
    </reaction>
</comment>
<keyword evidence="11" id="KW-1185">Reference proteome</keyword>
<evidence type="ECO:0000256" key="1">
    <source>
        <dbReference type="ARBA" id="ARBA00001968"/>
    </source>
</evidence>
<evidence type="ECO:0000313" key="10">
    <source>
        <dbReference type="EMBL" id="EFM02225.1"/>
    </source>
</evidence>
<dbReference type="SUPFAM" id="SSF52972">
    <property type="entry name" value="ITPase-like"/>
    <property type="match status" value="1"/>
</dbReference>
<dbReference type="PANTHER" id="PTHR43213:SF5">
    <property type="entry name" value="BIFUNCTIONAL DTTP_UTP PYROPHOSPHATASE_METHYLTRANSFERASE PROTEIN-RELATED"/>
    <property type="match status" value="1"/>
</dbReference>
<sequence>MQTVSYKMVLASNSPRRRELLAGLDIPFEVRVADGIDESYPETIPAHEVARYIAGEKAAAYCKTIADDELVITADTVVVVGEKVLGKPKDAKEACSMLRELSGKTHRVITGVCLITRQEKRLFDVTTYVTFKPLTEEEIRYYVNRYRPIDKAGAYGVQEWIGYIGVTNLSGSYYNVMGLPVQRIYQELNSLTGGIR</sequence>
<dbReference type="HAMAP" id="MF_00528">
    <property type="entry name" value="Maf"/>
    <property type="match status" value="1"/>
</dbReference>
<dbReference type="Proteomes" id="UP000004394">
    <property type="component" value="Unassembled WGS sequence"/>
</dbReference>
<comment type="caution">
    <text evidence="10">The sequence shown here is derived from an EMBL/GenBank/DDBJ whole genome shotgun (WGS) entry which is preliminary data.</text>
</comment>
<dbReference type="EMBL" id="AEEI01000027">
    <property type="protein sequence ID" value="EFM02225.1"/>
    <property type="molecule type" value="Genomic_DNA"/>
</dbReference>
<comment type="cofactor">
    <cofactor evidence="1 9">
        <name>a divalent metal cation</name>
        <dbReference type="ChEBI" id="CHEBI:60240"/>
    </cofactor>
</comment>
<dbReference type="STRING" id="862515.HMPREF0658_0888"/>
<dbReference type="GO" id="GO:0036218">
    <property type="term" value="F:dTTP diphosphatase activity"/>
    <property type="evidence" value="ECO:0007669"/>
    <property type="project" value="RHEA"/>
</dbReference>
<reference evidence="10" key="1">
    <citation type="submission" date="2010-07" db="EMBL/GenBank/DDBJ databases">
        <authorList>
            <person name="Muzny D."/>
            <person name="Qin X."/>
            <person name="Deng J."/>
            <person name="Jiang H."/>
            <person name="Liu Y."/>
            <person name="Qu J."/>
            <person name="Song X.-Z."/>
            <person name="Zhang L."/>
            <person name="Thornton R."/>
            <person name="Coyle M."/>
            <person name="Francisco L."/>
            <person name="Jackson L."/>
            <person name="Javaid M."/>
            <person name="Korchina V."/>
            <person name="Kovar C."/>
            <person name="Mata R."/>
            <person name="Mathew T."/>
            <person name="Ngo R."/>
            <person name="Nguyen L."/>
            <person name="Nguyen N."/>
            <person name="Okwuonu G."/>
            <person name="Ongeri F."/>
            <person name="Pham C."/>
            <person name="Simmons D."/>
            <person name="Wilczek-Boney K."/>
            <person name="Hale W."/>
            <person name="Jakkamsetti A."/>
            <person name="Pham P."/>
            <person name="Ruth R."/>
            <person name="San Lucas F."/>
            <person name="Warren J."/>
            <person name="Zhang J."/>
            <person name="Zhao Z."/>
            <person name="Zhou C."/>
            <person name="Zhu D."/>
            <person name="Lee S."/>
            <person name="Bess C."/>
            <person name="Blankenburg K."/>
            <person name="Forbes L."/>
            <person name="Fu Q."/>
            <person name="Gubbala S."/>
            <person name="Hirani K."/>
            <person name="Jayaseelan J.C."/>
            <person name="Lara F."/>
            <person name="Munidasa M."/>
            <person name="Palculict T."/>
            <person name="Patil S."/>
            <person name="Pu L.-L."/>
            <person name="Saada N."/>
            <person name="Tang L."/>
            <person name="Weissenberger G."/>
            <person name="Zhu Y."/>
            <person name="Hemphill L."/>
            <person name="Shang Y."/>
            <person name="Youmans B."/>
            <person name="Ayvaz T."/>
            <person name="Ross M."/>
            <person name="Santibanez J."/>
            <person name="Aqrawi P."/>
            <person name="Gross S."/>
            <person name="Joshi V."/>
            <person name="Fowler G."/>
            <person name="Nazareth L."/>
            <person name="Reid J."/>
            <person name="Worley K."/>
            <person name="Petrosino J."/>
            <person name="Highlander S."/>
            <person name="Gibbs R."/>
        </authorList>
    </citation>
    <scope>NUCLEOTIDE SEQUENCE [LARGE SCALE GENOMIC DNA]</scope>
    <source>
        <strain evidence="10">DSM 16973</strain>
    </source>
</reference>
<evidence type="ECO:0000256" key="5">
    <source>
        <dbReference type="ARBA" id="ARBA00023080"/>
    </source>
</evidence>
<comment type="similarity">
    <text evidence="8">Belongs to the Maf family. YceF subfamily.</text>
</comment>
<keyword evidence="3 9" id="KW-0963">Cytoplasm</keyword>
<dbReference type="GO" id="GO:0005737">
    <property type="term" value="C:cytoplasm"/>
    <property type="evidence" value="ECO:0007669"/>
    <property type="project" value="UniProtKB-SubCell"/>
</dbReference>
<evidence type="ECO:0000256" key="6">
    <source>
        <dbReference type="ARBA" id="ARBA00050213"/>
    </source>
</evidence>
<comment type="catalytic activity">
    <reaction evidence="6">
        <text>N(7)-methyl-GTP + H2O = N(7)-methyl-GMP + diphosphate + H(+)</text>
        <dbReference type="Rhea" id="RHEA:58744"/>
        <dbReference type="ChEBI" id="CHEBI:15377"/>
        <dbReference type="ChEBI" id="CHEBI:15378"/>
        <dbReference type="ChEBI" id="CHEBI:33019"/>
        <dbReference type="ChEBI" id="CHEBI:58285"/>
        <dbReference type="ChEBI" id="CHEBI:87133"/>
    </reaction>
</comment>